<evidence type="ECO:0000256" key="1">
    <source>
        <dbReference type="ARBA" id="ARBA00009369"/>
    </source>
</evidence>
<dbReference type="InterPro" id="IPR042175">
    <property type="entry name" value="Cell/Rod_MreC_2"/>
</dbReference>
<feature type="transmembrane region" description="Helical" evidence="7">
    <location>
        <begin position="12"/>
        <end position="29"/>
    </location>
</feature>
<dbReference type="RefSeq" id="WP_126807567.1">
    <property type="nucleotide sequence ID" value="NZ_NGKA01000004.1"/>
</dbReference>
<keyword evidence="6" id="KW-0175">Coiled coil</keyword>
<dbReference type="PANTHER" id="PTHR34138">
    <property type="entry name" value="CELL SHAPE-DETERMINING PROTEIN MREC"/>
    <property type="match status" value="1"/>
</dbReference>
<dbReference type="Gene3D" id="1.20.5.490">
    <property type="entry name" value="Single helix bin"/>
    <property type="match status" value="1"/>
</dbReference>
<dbReference type="InterPro" id="IPR007221">
    <property type="entry name" value="MreC"/>
</dbReference>
<keyword evidence="7" id="KW-1133">Transmembrane helix</keyword>
<dbReference type="AlphaFoldDB" id="A0A430B185"/>
<dbReference type="GO" id="GO:0008360">
    <property type="term" value="P:regulation of cell shape"/>
    <property type="evidence" value="ECO:0007669"/>
    <property type="project" value="UniProtKB-KW"/>
</dbReference>
<evidence type="ECO:0000256" key="6">
    <source>
        <dbReference type="SAM" id="Coils"/>
    </source>
</evidence>
<dbReference type="OrthoDB" id="9792313at2"/>
<keyword evidence="7" id="KW-0812">Transmembrane</keyword>
<reference evidence="9 10" key="1">
    <citation type="submission" date="2017-05" db="EMBL/GenBank/DDBJ databases">
        <title>Vagococcus spp. assemblies.</title>
        <authorList>
            <person name="Gulvik C.A."/>
        </authorList>
    </citation>
    <scope>NUCLEOTIDE SEQUENCE [LARGE SCALE GENOMIC DNA]</scope>
    <source>
        <strain evidence="9 10">CCUG 51432</strain>
    </source>
</reference>
<dbReference type="Proteomes" id="UP000287605">
    <property type="component" value="Unassembled WGS sequence"/>
</dbReference>
<sequence length="287" mass="31107">MKKFNSSKKIIIAIVLAIIIILLVSLSVMQRDNEDSSGPVQSVISDLVATVDQGLSYPVRAIERSIQSVSNLLGTYEENGQLKKRLDSYASMQSENEILQKENKELRDQLELQATLTTNEKIVANVITRSPDDWQDILIIDRGQRDGIEVNMPVMGSSGLIGRVIVVNDTSAKVELLTSTNQNSNHFPVMITPDGEESVFGLMASYSEEESALVVKQLTSVKGVKKGDKVLTSGLGTSSPKGLMVGTVSKVEPTSFGLEQEVYVSPASSLYDISVVTVVKRVVGSGE</sequence>
<evidence type="ECO:0000256" key="5">
    <source>
        <dbReference type="PIRNR" id="PIRNR038471"/>
    </source>
</evidence>
<dbReference type="GO" id="GO:0005886">
    <property type="term" value="C:plasma membrane"/>
    <property type="evidence" value="ECO:0007669"/>
    <property type="project" value="TreeGrafter"/>
</dbReference>
<accession>A0A430B185</accession>
<evidence type="ECO:0000259" key="8">
    <source>
        <dbReference type="Pfam" id="PF04085"/>
    </source>
</evidence>
<dbReference type="EMBL" id="NGKA01000004">
    <property type="protein sequence ID" value="RSU14103.1"/>
    <property type="molecule type" value="Genomic_DNA"/>
</dbReference>
<proteinExistence type="inferred from homology"/>
<dbReference type="InterPro" id="IPR042177">
    <property type="entry name" value="Cell/Rod_1"/>
</dbReference>
<dbReference type="Gene3D" id="2.40.10.340">
    <property type="entry name" value="Rod shape-determining protein MreC, domain 1"/>
    <property type="match status" value="1"/>
</dbReference>
<comment type="similarity">
    <text evidence="1 5">Belongs to the MreC family.</text>
</comment>
<dbReference type="InterPro" id="IPR055342">
    <property type="entry name" value="MreC_beta-barrel_core"/>
</dbReference>
<comment type="caution">
    <text evidence="9">The sequence shown here is derived from an EMBL/GenBank/DDBJ whole genome shotgun (WGS) entry which is preliminary data.</text>
</comment>
<dbReference type="Pfam" id="PF04085">
    <property type="entry name" value="MreC"/>
    <property type="match status" value="1"/>
</dbReference>
<feature type="coiled-coil region" evidence="6">
    <location>
        <begin position="89"/>
        <end position="116"/>
    </location>
</feature>
<evidence type="ECO:0000313" key="10">
    <source>
        <dbReference type="Proteomes" id="UP000287605"/>
    </source>
</evidence>
<gene>
    <name evidence="9" type="ORF">CBF29_03940</name>
</gene>
<keyword evidence="10" id="KW-1185">Reference proteome</keyword>
<name>A0A430B185_9ENTE</name>
<keyword evidence="7" id="KW-0472">Membrane</keyword>
<comment type="function">
    <text evidence="5">Involved in formation and maintenance of cell shape.</text>
</comment>
<dbReference type="Gene3D" id="2.40.10.350">
    <property type="entry name" value="Rod shape-determining protein MreC, domain 2"/>
    <property type="match status" value="1"/>
</dbReference>
<protein>
    <recommendedName>
        <fullName evidence="2 5">Cell shape-determining protein MreC</fullName>
    </recommendedName>
    <alternativeName>
        <fullName evidence="4 5">Cell shape protein MreC</fullName>
    </alternativeName>
</protein>
<evidence type="ECO:0000256" key="3">
    <source>
        <dbReference type="ARBA" id="ARBA00022960"/>
    </source>
</evidence>
<evidence type="ECO:0000256" key="7">
    <source>
        <dbReference type="SAM" id="Phobius"/>
    </source>
</evidence>
<evidence type="ECO:0000313" key="9">
    <source>
        <dbReference type="EMBL" id="RSU14103.1"/>
    </source>
</evidence>
<keyword evidence="3 5" id="KW-0133">Cell shape</keyword>
<evidence type="ECO:0000256" key="4">
    <source>
        <dbReference type="ARBA" id="ARBA00032089"/>
    </source>
</evidence>
<organism evidence="9 10">
    <name type="scientific">Vagococcus elongatus</name>
    <dbReference type="NCBI Taxonomy" id="180344"/>
    <lineage>
        <taxon>Bacteria</taxon>
        <taxon>Bacillati</taxon>
        <taxon>Bacillota</taxon>
        <taxon>Bacilli</taxon>
        <taxon>Lactobacillales</taxon>
        <taxon>Enterococcaceae</taxon>
        <taxon>Vagococcus</taxon>
    </lineage>
</organism>
<dbReference type="NCBIfam" id="TIGR00219">
    <property type="entry name" value="mreC"/>
    <property type="match status" value="1"/>
</dbReference>
<dbReference type="PIRSF" id="PIRSF038471">
    <property type="entry name" value="MreC"/>
    <property type="match status" value="1"/>
</dbReference>
<dbReference type="PANTHER" id="PTHR34138:SF1">
    <property type="entry name" value="CELL SHAPE-DETERMINING PROTEIN MREC"/>
    <property type="match status" value="1"/>
</dbReference>
<evidence type="ECO:0000256" key="2">
    <source>
        <dbReference type="ARBA" id="ARBA00013855"/>
    </source>
</evidence>
<feature type="domain" description="Rod shape-determining protein MreC beta-barrel core" evidence="8">
    <location>
        <begin position="126"/>
        <end position="280"/>
    </location>
</feature>